<comment type="caution">
    <text evidence="4">The sequence shown here is derived from an EMBL/GenBank/DDBJ whole genome shotgun (WGS) entry which is preliminary data.</text>
</comment>
<name>A0ABV2AYL8_9GAMM</name>
<feature type="domain" description="Glycosyltransferase 2-like" evidence="2">
    <location>
        <begin position="24"/>
        <end position="156"/>
    </location>
</feature>
<organism evidence="4 5">
    <name type="scientific">Salinisphaera dokdonensis CL-ES53</name>
    <dbReference type="NCBI Taxonomy" id="1304272"/>
    <lineage>
        <taxon>Bacteria</taxon>
        <taxon>Pseudomonadati</taxon>
        <taxon>Pseudomonadota</taxon>
        <taxon>Gammaproteobacteria</taxon>
        <taxon>Salinisphaerales</taxon>
        <taxon>Salinisphaeraceae</taxon>
        <taxon>Salinisphaera</taxon>
    </lineage>
</organism>
<dbReference type="InterPro" id="IPR001173">
    <property type="entry name" value="Glyco_trans_2-like"/>
</dbReference>
<gene>
    <name evidence="4" type="ORF">SADO_05615</name>
</gene>
<dbReference type="SUPFAM" id="SSF53448">
    <property type="entry name" value="Nucleotide-diphospho-sugar transferases"/>
    <property type="match status" value="1"/>
</dbReference>
<evidence type="ECO:0000256" key="1">
    <source>
        <dbReference type="ARBA" id="ARBA00022679"/>
    </source>
</evidence>
<keyword evidence="1 4" id="KW-0808">Transferase</keyword>
<dbReference type="Pfam" id="PF02709">
    <property type="entry name" value="Glyco_transf_7C"/>
    <property type="match status" value="1"/>
</dbReference>
<proteinExistence type="predicted"/>
<dbReference type="InterPro" id="IPR050834">
    <property type="entry name" value="Glycosyltransf_2"/>
</dbReference>
<dbReference type="PANTHER" id="PTHR43685">
    <property type="entry name" value="GLYCOSYLTRANSFERASE"/>
    <property type="match status" value="1"/>
</dbReference>
<dbReference type="GO" id="GO:0016740">
    <property type="term" value="F:transferase activity"/>
    <property type="evidence" value="ECO:0007669"/>
    <property type="project" value="UniProtKB-KW"/>
</dbReference>
<evidence type="ECO:0000259" key="2">
    <source>
        <dbReference type="Pfam" id="PF00535"/>
    </source>
</evidence>
<dbReference type="Proteomes" id="UP001460888">
    <property type="component" value="Unassembled WGS sequence"/>
</dbReference>
<evidence type="ECO:0000259" key="3">
    <source>
        <dbReference type="Pfam" id="PF02709"/>
    </source>
</evidence>
<accession>A0ABV2AYL8</accession>
<dbReference type="EMBL" id="APND01000001">
    <property type="protein sequence ID" value="MES1928712.1"/>
    <property type="molecule type" value="Genomic_DNA"/>
</dbReference>
<keyword evidence="5" id="KW-1185">Reference proteome</keyword>
<dbReference type="InterPro" id="IPR027791">
    <property type="entry name" value="Galactosyl_T_C"/>
</dbReference>
<evidence type="ECO:0000313" key="4">
    <source>
        <dbReference type="EMBL" id="MES1928712.1"/>
    </source>
</evidence>
<reference evidence="4 5" key="1">
    <citation type="submission" date="2013-03" db="EMBL/GenBank/DDBJ databases">
        <title>Salinisphaera dokdonensis CL-ES53 Genome Sequencing.</title>
        <authorList>
            <person name="Li C."/>
            <person name="Lai Q."/>
            <person name="Shao Z."/>
        </authorList>
    </citation>
    <scope>NUCLEOTIDE SEQUENCE [LARGE SCALE GENOMIC DNA]</scope>
    <source>
        <strain evidence="4 5">CL-ES53</strain>
    </source>
</reference>
<protein>
    <submittedName>
        <fullName evidence="4">Glycosyl transferase family protein</fullName>
    </submittedName>
</protein>
<dbReference type="PANTHER" id="PTHR43685:SF3">
    <property type="entry name" value="SLR2126 PROTEIN"/>
    <property type="match status" value="1"/>
</dbReference>
<dbReference type="RefSeq" id="WP_353109941.1">
    <property type="nucleotide sequence ID" value="NZ_APND01000001.1"/>
</dbReference>
<sequence length="320" mass="35751">MAYTGNTPNSGLLRRGRRAPESISIIVSSYNQPRALELTLRALAEQTVKADEILIADDGSTDDTFALIDALQRLDGLPPLRVHTQADRGFRKTVALNAAILASRGQQLLFLDGDVMPPRDWVARHRAVYRPMGYAVGDYARLSTRQSEALYDLRRHGERRRTAIESLAAEHGRRLFWRHSKACFHIACRKPTRPRLLGGNFSVDRGLLFGVNGFDERFAGTGGEDSNLRNRLNRYGGRPTSLVRSAVGIHLNPRLDMPAYERNRASYLHSPMRHETTDRRALLGLAERMNPDVAPISIARPAIGKDRRKVAGSTWAARPA</sequence>
<evidence type="ECO:0000313" key="5">
    <source>
        <dbReference type="Proteomes" id="UP001460888"/>
    </source>
</evidence>
<feature type="domain" description="Galactosyltransferase C-terminal" evidence="3">
    <location>
        <begin position="194"/>
        <end position="238"/>
    </location>
</feature>
<dbReference type="Pfam" id="PF00535">
    <property type="entry name" value="Glycos_transf_2"/>
    <property type="match status" value="1"/>
</dbReference>
<dbReference type="Gene3D" id="3.90.550.10">
    <property type="entry name" value="Spore Coat Polysaccharide Biosynthesis Protein SpsA, Chain A"/>
    <property type="match status" value="1"/>
</dbReference>
<dbReference type="InterPro" id="IPR029044">
    <property type="entry name" value="Nucleotide-diphossugar_trans"/>
</dbReference>